<name>A0ABV6AVQ3_9DEIO</name>
<feature type="domain" description="Activator of Hsp90 ATPase homologue 1/2-like C-terminal" evidence="2">
    <location>
        <begin position="24"/>
        <end position="169"/>
    </location>
</feature>
<dbReference type="RefSeq" id="WP_380005090.1">
    <property type="nucleotide sequence ID" value="NZ_JBHLYR010000009.1"/>
</dbReference>
<accession>A0ABV6AVQ3</accession>
<dbReference type="Proteomes" id="UP001589733">
    <property type="component" value="Unassembled WGS sequence"/>
</dbReference>
<comment type="similarity">
    <text evidence="1">Belongs to the AHA1 family.</text>
</comment>
<keyword evidence="4" id="KW-1185">Reference proteome</keyword>
<dbReference type="InterPro" id="IPR013538">
    <property type="entry name" value="ASHA1/2-like_C"/>
</dbReference>
<protein>
    <submittedName>
        <fullName evidence="3">SRPBCC domain-containing protein</fullName>
    </submittedName>
</protein>
<sequence>MTRTSTVTSRVEAGTDLVLERVFNAPRALVFEAFSTPEHLRQWWGPKGWELPVCTVDFRPGGRWHYCMKCVDKAQGQFYGMESWGLGIYREIEAPARIVYTDYFSDAEGGINPELPPTLATLIFEEVEGGTKVISRSTYTTPEALQTVMEMGMLDGITQTWDRLAEYIEAQAN</sequence>
<evidence type="ECO:0000313" key="4">
    <source>
        <dbReference type="Proteomes" id="UP001589733"/>
    </source>
</evidence>
<reference evidence="3 4" key="1">
    <citation type="submission" date="2024-09" db="EMBL/GenBank/DDBJ databases">
        <authorList>
            <person name="Sun Q."/>
            <person name="Mori K."/>
        </authorList>
    </citation>
    <scope>NUCLEOTIDE SEQUENCE [LARGE SCALE GENOMIC DNA]</scope>
    <source>
        <strain evidence="3 4">JCM 13503</strain>
    </source>
</reference>
<gene>
    <name evidence="3" type="ORF">ACFFLM_02200</name>
</gene>
<evidence type="ECO:0000259" key="2">
    <source>
        <dbReference type="Pfam" id="PF08327"/>
    </source>
</evidence>
<evidence type="ECO:0000256" key="1">
    <source>
        <dbReference type="ARBA" id="ARBA00006817"/>
    </source>
</evidence>
<dbReference type="Gene3D" id="3.30.530.20">
    <property type="match status" value="1"/>
</dbReference>
<proteinExistence type="inferred from homology"/>
<organism evidence="3 4">
    <name type="scientific">Deinococcus oregonensis</name>
    <dbReference type="NCBI Taxonomy" id="1805970"/>
    <lineage>
        <taxon>Bacteria</taxon>
        <taxon>Thermotogati</taxon>
        <taxon>Deinococcota</taxon>
        <taxon>Deinococci</taxon>
        <taxon>Deinococcales</taxon>
        <taxon>Deinococcaceae</taxon>
        <taxon>Deinococcus</taxon>
    </lineage>
</organism>
<dbReference type="Pfam" id="PF08327">
    <property type="entry name" value="AHSA1"/>
    <property type="match status" value="1"/>
</dbReference>
<dbReference type="InterPro" id="IPR023393">
    <property type="entry name" value="START-like_dom_sf"/>
</dbReference>
<evidence type="ECO:0000313" key="3">
    <source>
        <dbReference type="EMBL" id="MFB9990800.1"/>
    </source>
</evidence>
<comment type="caution">
    <text evidence="3">The sequence shown here is derived from an EMBL/GenBank/DDBJ whole genome shotgun (WGS) entry which is preliminary data.</text>
</comment>
<dbReference type="SUPFAM" id="SSF55961">
    <property type="entry name" value="Bet v1-like"/>
    <property type="match status" value="1"/>
</dbReference>
<dbReference type="EMBL" id="JBHLYR010000009">
    <property type="protein sequence ID" value="MFB9990800.1"/>
    <property type="molecule type" value="Genomic_DNA"/>
</dbReference>